<evidence type="ECO:0000313" key="1">
    <source>
        <dbReference type="EMBL" id="SHJ69300.1"/>
    </source>
</evidence>
<dbReference type="RefSeq" id="WP_079537391.1">
    <property type="nucleotide sequence ID" value="NZ_LT670844.1"/>
</dbReference>
<evidence type="ECO:0000313" key="2">
    <source>
        <dbReference type="Proteomes" id="UP000189935"/>
    </source>
</evidence>
<dbReference type="OrthoDB" id="8241180at2"/>
<name>A0A1M6LDM0_9BRAD</name>
<proteinExistence type="predicted"/>
<reference evidence="1 2" key="1">
    <citation type="submission" date="2016-11" db="EMBL/GenBank/DDBJ databases">
        <authorList>
            <person name="Jaros S."/>
            <person name="Januszkiewicz K."/>
            <person name="Wedrychowicz H."/>
        </authorList>
    </citation>
    <scope>NUCLEOTIDE SEQUENCE [LARGE SCALE GENOMIC DNA]</scope>
    <source>
        <strain evidence="1 2">GAS499</strain>
    </source>
</reference>
<protein>
    <submittedName>
        <fullName evidence="1">Uncharacterized protein</fullName>
    </submittedName>
</protein>
<dbReference type="Proteomes" id="UP000189935">
    <property type="component" value="Chromosome I"/>
</dbReference>
<accession>A0A1M6LDM0</accession>
<dbReference type="EMBL" id="LT670844">
    <property type="protein sequence ID" value="SHJ69300.1"/>
    <property type="molecule type" value="Genomic_DNA"/>
</dbReference>
<sequence>MTNKASSFPAAPPVGPLHRHGGRITALGELPIHALGNDYTVDGNGTVLSLPSLSSGITVFLSITGAPTFKNSAKLVCPNGVDFAASAGNLVIARSDGNGAWRIYPVGAGGVSSIAGNTGAFTLGDGLINSANVLTADFTDYLGFISGLTLSTPGAGGTFAIAPGVAVDIAGGGILKITSGTFTKTYFAWAAGSGNGSFDGAGAAPSATTGWYHVFVIKRTDTGAVDVLISLSATAPTLPSPYTLFRRIGAMKTDGSFHLIAFTQNGNEFLWTTPVNDINTAVLGTTATLFTVTTPPSVKTNVLLSGFVNHAAVNQILVSSPDVADTSPLSGSNFQVPSAGGYGTSSVSIRTNTSQQVRARSGAASTTLNLYTFGYVENL</sequence>
<gene>
    <name evidence="1" type="ORF">SAMN05444159_1248</name>
</gene>
<organism evidence="1 2">
    <name type="scientific">Bradyrhizobium lablabi</name>
    <dbReference type="NCBI Taxonomy" id="722472"/>
    <lineage>
        <taxon>Bacteria</taxon>
        <taxon>Pseudomonadati</taxon>
        <taxon>Pseudomonadota</taxon>
        <taxon>Alphaproteobacteria</taxon>
        <taxon>Hyphomicrobiales</taxon>
        <taxon>Nitrobacteraceae</taxon>
        <taxon>Bradyrhizobium</taxon>
    </lineage>
</organism>
<dbReference type="AlphaFoldDB" id="A0A1M6LDM0"/>